<accession>A0A4R2TII5</accession>
<dbReference type="InterPro" id="IPR009078">
    <property type="entry name" value="Ferritin-like_SF"/>
</dbReference>
<proteinExistence type="predicted"/>
<dbReference type="Proteomes" id="UP000295504">
    <property type="component" value="Unassembled WGS sequence"/>
</dbReference>
<protein>
    <recommendedName>
        <fullName evidence="4">Coat F domain-containing protein</fullName>
    </recommendedName>
</protein>
<evidence type="ECO:0000313" key="2">
    <source>
        <dbReference type="EMBL" id="TCQ03430.1"/>
    </source>
</evidence>
<comment type="caution">
    <text evidence="2">The sequence shown here is derived from an EMBL/GenBank/DDBJ whole genome shotgun (WGS) entry which is preliminary data.</text>
</comment>
<dbReference type="RefSeq" id="WP_330571395.1">
    <property type="nucleotide sequence ID" value="NZ_CP058648.1"/>
</dbReference>
<gene>
    <name evidence="2" type="ORF">EDD79_10099</name>
</gene>
<name>A0A4R2TII5_9FIRM</name>
<organism evidence="2 3">
    <name type="scientific">Serpentinicella alkaliphila</name>
    <dbReference type="NCBI Taxonomy" id="1734049"/>
    <lineage>
        <taxon>Bacteria</taxon>
        <taxon>Bacillati</taxon>
        <taxon>Bacillota</taxon>
        <taxon>Clostridia</taxon>
        <taxon>Peptostreptococcales</taxon>
        <taxon>Natronincolaceae</taxon>
        <taxon>Serpentinicella</taxon>
    </lineage>
</organism>
<dbReference type="EMBL" id="SLYC01000009">
    <property type="protein sequence ID" value="TCQ03430.1"/>
    <property type="molecule type" value="Genomic_DNA"/>
</dbReference>
<evidence type="ECO:0008006" key="4">
    <source>
        <dbReference type="Google" id="ProtNLM"/>
    </source>
</evidence>
<evidence type="ECO:0000313" key="3">
    <source>
        <dbReference type="Proteomes" id="UP000295504"/>
    </source>
</evidence>
<sequence>MFNTDMNNNQTMQNNNGQKKLDSNNLKVLEDQLNYESLMNKKFNNYADYCTDTELKNLCQQAAQKHKQHYNNLLNYLNSHQ</sequence>
<dbReference type="SUPFAM" id="SSF47240">
    <property type="entry name" value="Ferritin-like"/>
    <property type="match status" value="1"/>
</dbReference>
<keyword evidence="3" id="KW-1185">Reference proteome</keyword>
<feature type="region of interest" description="Disordered" evidence="1">
    <location>
        <begin position="1"/>
        <end position="24"/>
    </location>
</feature>
<dbReference type="AlphaFoldDB" id="A0A4R2TII5"/>
<evidence type="ECO:0000256" key="1">
    <source>
        <dbReference type="SAM" id="MobiDB-lite"/>
    </source>
</evidence>
<reference evidence="2 3" key="1">
    <citation type="submission" date="2019-03" db="EMBL/GenBank/DDBJ databases">
        <title>Genomic Encyclopedia of Type Strains, Phase IV (KMG-IV): sequencing the most valuable type-strain genomes for metagenomic binning, comparative biology and taxonomic classification.</title>
        <authorList>
            <person name="Goeker M."/>
        </authorList>
    </citation>
    <scope>NUCLEOTIDE SEQUENCE [LARGE SCALE GENOMIC DNA]</scope>
    <source>
        <strain evidence="2 3">DSM 100013</strain>
    </source>
</reference>
<feature type="compositionally biased region" description="Low complexity" evidence="1">
    <location>
        <begin position="1"/>
        <end position="16"/>
    </location>
</feature>